<reference evidence="2" key="1">
    <citation type="submission" date="2023-10" db="EMBL/GenBank/DDBJ databases">
        <title>Genome assembly of Pristionchus species.</title>
        <authorList>
            <person name="Yoshida K."/>
            <person name="Sommer R.J."/>
        </authorList>
    </citation>
    <scope>NUCLEOTIDE SEQUENCE</scope>
    <source>
        <strain evidence="2">RS5133</strain>
    </source>
</reference>
<accession>A0AAV5VZU2</accession>
<dbReference type="PANTHER" id="PTHR47163">
    <property type="entry name" value="DDE_TNP_IS1595 DOMAIN-CONTAINING PROTEIN"/>
    <property type="match status" value="1"/>
</dbReference>
<gene>
    <name evidence="2" type="ORF">PFISCL1PPCAC_16426</name>
</gene>
<dbReference type="PANTHER" id="PTHR47163:SF2">
    <property type="entry name" value="SI:DKEY-17M8.2"/>
    <property type="match status" value="1"/>
</dbReference>
<comment type="caution">
    <text evidence="2">The sequence shown here is derived from an EMBL/GenBank/DDBJ whole genome shotgun (WGS) entry which is preliminary data.</text>
</comment>
<dbReference type="EMBL" id="BTSY01000004">
    <property type="protein sequence ID" value="GMT25129.1"/>
    <property type="molecule type" value="Genomic_DNA"/>
</dbReference>
<name>A0AAV5VZU2_9BILA</name>
<dbReference type="Pfam" id="PF12762">
    <property type="entry name" value="DDE_Tnp_IS1595"/>
    <property type="match status" value="1"/>
</dbReference>
<evidence type="ECO:0000313" key="2">
    <source>
        <dbReference type="EMBL" id="GMT25129.1"/>
    </source>
</evidence>
<feature type="domain" description="ISXO2-like transposase" evidence="1">
    <location>
        <begin position="148"/>
        <end position="296"/>
    </location>
</feature>
<evidence type="ECO:0000313" key="3">
    <source>
        <dbReference type="Proteomes" id="UP001432322"/>
    </source>
</evidence>
<dbReference type="InterPro" id="IPR024445">
    <property type="entry name" value="Tnp_ISXO2-like"/>
</dbReference>
<evidence type="ECO:0000259" key="1">
    <source>
        <dbReference type="SMART" id="SM01126"/>
    </source>
</evidence>
<feature type="non-terminal residue" evidence="2">
    <location>
        <position position="1"/>
    </location>
</feature>
<dbReference type="InterPro" id="IPR053164">
    <property type="entry name" value="IS1016-like_transposase"/>
</dbReference>
<dbReference type="Proteomes" id="UP001432322">
    <property type="component" value="Unassembled WGS sequence"/>
</dbReference>
<organism evidence="2 3">
    <name type="scientific">Pristionchus fissidentatus</name>
    <dbReference type="NCBI Taxonomy" id="1538716"/>
    <lineage>
        <taxon>Eukaryota</taxon>
        <taxon>Metazoa</taxon>
        <taxon>Ecdysozoa</taxon>
        <taxon>Nematoda</taxon>
        <taxon>Chromadorea</taxon>
        <taxon>Rhabditida</taxon>
        <taxon>Rhabditina</taxon>
        <taxon>Diplogasteromorpha</taxon>
        <taxon>Diplogasteroidea</taxon>
        <taxon>Neodiplogasteridae</taxon>
        <taxon>Pristionchus</taxon>
    </lineage>
</organism>
<proteinExistence type="predicted"/>
<dbReference type="SMART" id="SM01126">
    <property type="entry name" value="DDE_Tnp_IS1595"/>
    <property type="match status" value="1"/>
</dbReference>
<sequence>VVIMSSLSFFRRINRTQLELFLDRPMVEIVAVMQNCGLIRSHFDCPKCKIPCKNCRKPTPTWPGFGWRCPSCVTTYSGLTGSWFFRMRQDIRLILRMLYSFCWEQASLKSLQHELRQPNDRTIAKQTHTDYLSFFREICSIDNDRQPPIGGFGTIVEIDESAVCKRKHNRGKRIAPQQWLFGGVQRGDKKKLFVIPVKKRNAPTLLAAIAKFISPGTQIQSDCWAAYGRIGRMGKHYQHPTVNHSMTFKFKINGACTNTIEGLWQKIKLPHKVRYGTHRTQLASWVAAAVWNQRHDKPDRFEAILAAI</sequence>
<protein>
    <recommendedName>
        <fullName evidence="1">ISXO2-like transposase domain-containing protein</fullName>
    </recommendedName>
</protein>
<dbReference type="AlphaFoldDB" id="A0AAV5VZU2"/>
<keyword evidence="3" id="KW-1185">Reference proteome</keyword>
<feature type="non-terminal residue" evidence="2">
    <location>
        <position position="308"/>
    </location>
</feature>